<gene>
    <name evidence="3" type="ORF">MSYG_3063</name>
</gene>
<keyword evidence="4" id="KW-1185">Reference proteome</keyword>
<dbReference type="OrthoDB" id="434253at2759"/>
<dbReference type="SUPFAM" id="SSF50475">
    <property type="entry name" value="FMN-binding split barrel"/>
    <property type="match status" value="1"/>
</dbReference>
<name>A0A1M8A8R2_MALS4</name>
<dbReference type="OMA" id="LAWWIEG"/>
<dbReference type="Proteomes" id="UP000186303">
    <property type="component" value="Chromosome 4"/>
</dbReference>
<evidence type="ECO:0000259" key="2">
    <source>
        <dbReference type="Pfam" id="PF12766"/>
    </source>
</evidence>
<proteinExistence type="predicted"/>
<dbReference type="InterPro" id="IPR012349">
    <property type="entry name" value="Split_barrel_FMN-bd"/>
</dbReference>
<dbReference type="Gene3D" id="2.30.110.10">
    <property type="entry name" value="Electron Transport, Fmn-binding Protein, Chain A"/>
    <property type="match status" value="1"/>
</dbReference>
<reference evidence="4" key="1">
    <citation type="journal article" date="2017" name="Nucleic Acids Res.">
        <title>Proteogenomics produces comprehensive and highly accurate protein-coding gene annotation in a complete genome assembly of Malassezia sympodialis.</title>
        <authorList>
            <person name="Zhu Y."/>
            <person name="Engstroem P.G."/>
            <person name="Tellgren-Roth C."/>
            <person name="Baudo C.D."/>
            <person name="Kennell J.C."/>
            <person name="Sun S."/>
            <person name="Billmyre R.B."/>
            <person name="Schroeder M.S."/>
            <person name="Andersson A."/>
            <person name="Holm T."/>
            <person name="Sigurgeirsson B."/>
            <person name="Wu G."/>
            <person name="Sankaranarayanan S.R."/>
            <person name="Siddharthan R."/>
            <person name="Sanyal K."/>
            <person name="Lundeberg J."/>
            <person name="Nystedt B."/>
            <person name="Boekhout T."/>
            <person name="Dawson T.L. Jr."/>
            <person name="Heitman J."/>
            <person name="Scheynius A."/>
            <person name="Lehtioe J."/>
        </authorList>
    </citation>
    <scope>NUCLEOTIDE SEQUENCE [LARGE SCALE GENOMIC DNA]</scope>
    <source>
        <strain evidence="4">ATCC 42132</strain>
    </source>
</reference>
<feature type="domain" description="Pyridoxamine 5'-phosphate oxidase Alr4036 family FMN-binding" evidence="2">
    <location>
        <begin position="1"/>
        <end position="98"/>
    </location>
</feature>
<evidence type="ECO:0000313" key="4">
    <source>
        <dbReference type="Proteomes" id="UP000186303"/>
    </source>
</evidence>
<dbReference type="Pfam" id="PF12766">
    <property type="entry name" value="Pyridox_oxase_2"/>
    <property type="match status" value="1"/>
</dbReference>
<dbReference type="VEuPathDB" id="FungiDB:MSYG_3063"/>
<accession>A0A1M8A8R2</accession>
<dbReference type="PANTHER" id="PTHR28243">
    <property type="entry name" value="AGL049CP"/>
    <property type="match status" value="1"/>
</dbReference>
<dbReference type="PANTHER" id="PTHR28243:SF1">
    <property type="entry name" value="PYRIDOXAMINE 5'-PHOSPHATE OXIDASE ALR4036 FAMILY FMN-BINDING DOMAIN-CONTAINING PROTEIN"/>
    <property type="match status" value="1"/>
</dbReference>
<dbReference type="EMBL" id="LT671824">
    <property type="protein sequence ID" value="SHO78717.1"/>
    <property type="molecule type" value="Genomic_DNA"/>
</dbReference>
<dbReference type="AlphaFoldDB" id="A0A1M8A8R2"/>
<feature type="region of interest" description="Disordered" evidence="1">
    <location>
        <begin position="139"/>
        <end position="168"/>
    </location>
</feature>
<protein>
    <recommendedName>
        <fullName evidence="2">Pyridoxamine 5'-phosphate oxidase Alr4036 family FMN-binding domain-containing protein</fullName>
    </recommendedName>
</protein>
<sequence length="213" mass="24282">MAMWRREILGALTRHSRDRSASFYALATIQKGSHVAPRVRYVVHRGFLGDSDCLLTTTDVRSEKGKQMGMEQRVPVELAWYIAAERIQFRIRGQAFLIVQVDENTRDVTSPTTEGYWPATQDWKAERMRMWQSLSPEMQQSFVGPSPGTPLSSAFPDSDSQADTKRQNSDISPNFALLVIEPSEVDQLDLSTFRRTIYTREKSGDWSHVEVVP</sequence>
<evidence type="ECO:0000256" key="1">
    <source>
        <dbReference type="SAM" id="MobiDB-lite"/>
    </source>
</evidence>
<organism evidence="3 4">
    <name type="scientific">Malassezia sympodialis (strain ATCC 42132)</name>
    <name type="common">Atopic eczema-associated yeast</name>
    <dbReference type="NCBI Taxonomy" id="1230383"/>
    <lineage>
        <taxon>Eukaryota</taxon>
        <taxon>Fungi</taxon>
        <taxon>Dikarya</taxon>
        <taxon>Basidiomycota</taxon>
        <taxon>Ustilaginomycotina</taxon>
        <taxon>Malasseziomycetes</taxon>
        <taxon>Malasseziales</taxon>
        <taxon>Malasseziaceae</taxon>
        <taxon>Malassezia</taxon>
    </lineage>
</organism>
<evidence type="ECO:0000313" key="3">
    <source>
        <dbReference type="EMBL" id="SHO78717.1"/>
    </source>
</evidence>
<dbReference type="STRING" id="1230383.A0A1M8A8R2"/>
<dbReference type="InterPro" id="IPR024624">
    <property type="entry name" value="Pyridox_Oxase_Alr4036_FMN-bd"/>
</dbReference>
<dbReference type="GO" id="GO:0010181">
    <property type="term" value="F:FMN binding"/>
    <property type="evidence" value="ECO:0007669"/>
    <property type="project" value="InterPro"/>
</dbReference>